<evidence type="ECO:0000256" key="2">
    <source>
        <dbReference type="ARBA" id="ARBA00022475"/>
    </source>
</evidence>
<evidence type="ECO:0000256" key="1">
    <source>
        <dbReference type="ARBA" id="ARBA00004251"/>
    </source>
</evidence>
<dbReference type="Gene3D" id="3.40.50.11530">
    <property type="match status" value="1"/>
</dbReference>
<dbReference type="AlphaFoldDB" id="A0A3P8ZYA9"/>
<feature type="chain" id="PRO_5044234239" description="SEFIR domain-containing protein" evidence="10">
    <location>
        <begin position="18"/>
        <end position="385"/>
    </location>
</feature>
<evidence type="ECO:0000256" key="10">
    <source>
        <dbReference type="SAM" id="SignalP"/>
    </source>
</evidence>
<keyword evidence="13" id="KW-1185">Reference proteome</keyword>
<evidence type="ECO:0000256" key="8">
    <source>
        <dbReference type="ARBA" id="ARBA00023180"/>
    </source>
</evidence>
<dbReference type="PROSITE" id="PS51534">
    <property type="entry name" value="SEFIR"/>
    <property type="match status" value="1"/>
</dbReference>
<reference evidence="13" key="1">
    <citation type="journal article" date="2014" name="PLoS ONE">
        <title>The genome and linkage map of the northern pike (Esox lucius): conserved synteny revealed between the salmonid sister group and the Neoteleostei.</title>
        <authorList>
            <person name="Rondeau E.B."/>
            <person name="Minkley D.R."/>
            <person name="Leong J.S."/>
            <person name="Messmer A.M."/>
            <person name="Jantzen J.R."/>
            <person name="von Schalburg K.R."/>
            <person name="Lemon C."/>
            <person name="Bird N.H."/>
            <person name="Koop B.F."/>
        </authorList>
    </citation>
    <scope>NUCLEOTIDE SEQUENCE</scope>
</reference>
<evidence type="ECO:0000256" key="3">
    <source>
        <dbReference type="ARBA" id="ARBA00022692"/>
    </source>
</evidence>
<proteinExistence type="predicted"/>
<reference evidence="12" key="4">
    <citation type="submission" date="2025-09" db="UniProtKB">
        <authorList>
            <consortium name="Ensembl"/>
        </authorList>
    </citation>
    <scope>IDENTIFICATION</scope>
</reference>
<keyword evidence="7" id="KW-0675">Receptor</keyword>
<keyword evidence="8" id="KW-0325">Glycoprotein</keyword>
<evidence type="ECO:0000313" key="12">
    <source>
        <dbReference type="Ensembl" id="ENSELUP00000033880.3"/>
    </source>
</evidence>
<evidence type="ECO:0000259" key="11">
    <source>
        <dbReference type="PROSITE" id="PS51534"/>
    </source>
</evidence>
<dbReference type="GeneTree" id="ENSGT01030000235284"/>
<dbReference type="InterPro" id="IPR038683">
    <property type="entry name" value="IL17RA/B_FnIII-like_1_sf"/>
</dbReference>
<dbReference type="PANTHER" id="PTHR15583:SF11">
    <property type="entry name" value="INTERLEUKIN-17 RECEPTOR B"/>
    <property type="match status" value="1"/>
</dbReference>
<name>A0A3P8ZYA9_ESOLU</name>
<dbReference type="InterPro" id="IPR013568">
    <property type="entry name" value="SEFIR_dom"/>
</dbReference>
<dbReference type="GO" id="GO:0005886">
    <property type="term" value="C:plasma membrane"/>
    <property type="evidence" value="ECO:0007669"/>
    <property type="project" value="UniProtKB-SubCell"/>
</dbReference>
<keyword evidence="5 9" id="KW-1133">Transmembrane helix</keyword>
<keyword evidence="3 9" id="KW-0812">Transmembrane</keyword>
<dbReference type="InParanoid" id="A0A3P8ZYA9"/>
<feature type="transmembrane region" description="Helical" evidence="9">
    <location>
        <begin position="105"/>
        <end position="129"/>
    </location>
</feature>
<dbReference type="Bgee" id="ENSELUG00000012257">
    <property type="expression patterns" value="Expressed in mesonephros and 13 other cell types or tissues"/>
</dbReference>
<reference evidence="12" key="3">
    <citation type="submission" date="2025-08" db="UniProtKB">
        <authorList>
            <consortium name="Ensembl"/>
        </authorList>
    </citation>
    <scope>IDENTIFICATION</scope>
</reference>
<evidence type="ECO:0000256" key="7">
    <source>
        <dbReference type="ARBA" id="ARBA00023170"/>
    </source>
</evidence>
<dbReference type="Gene3D" id="2.60.40.2160">
    <property type="entry name" value="Interleukin-17 receptor A/B, fibronectin-III-like domain 1"/>
    <property type="match status" value="1"/>
</dbReference>
<dbReference type="Proteomes" id="UP000265140">
    <property type="component" value="Chromosome 12"/>
</dbReference>
<evidence type="ECO:0000256" key="5">
    <source>
        <dbReference type="ARBA" id="ARBA00022989"/>
    </source>
</evidence>
<organism evidence="12 13">
    <name type="scientific">Esox lucius</name>
    <name type="common">Northern pike</name>
    <dbReference type="NCBI Taxonomy" id="8010"/>
    <lineage>
        <taxon>Eukaryota</taxon>
        <taxon>Metazoa</taxon>
        <taxon>Chordata</taxon>
        <taxon>Craniata</taxon>
        <taxon>Vertebrata</taxon>
        <taxon>Euteleostomi</taxon>
        <taxon>Actinopterygii</taxon>
        <taxon>Neopterygii</taxon>
        <taxon>Teleostei</taxon>
        <taxon>Protacanthopterygii</taxon>
        <taxon>Esociformes</taxon>
        <taxon>Esocidae</taxon>
        <taxon>Esox</taxon>
    </lineage>
</organism>
<keyword evidence="6 9" id="KW-0472">Membrane</keyword>
<feature type="transmembrane region" description="Helical" evidence="9">
    <location>
        <begin position="141"/>
        <end position="164"/>
    </location>
</feature>
<feature type="signal peptide" evidence="10">
    <location>
        <begin position="1"/>
        <end position="17"/>
    </location>
</feature>
<evidence type="ECO:0000256" key="9">
    <source>
        <dbReference type="SAM" id="Phobius"/>
    </source>
</evidence>
<evidence type="ECO:0000256" key="4">
    <source>
        <dbReference type="ARBA" id="ARBA00022729"/>
    </source>
</evidence>
<dbReference type="Pfam" id="PF08357">
    <property type="entry name" value="SEFIR"/>
    <property type="match status" value="1"/>
</dbReference>
<feature type="domain" description="SEFIR" evidence="11">
    <location>
        <begin position="182"/>
        <end position="247"/>
    </location>
</feature>
<dbReference type="GO" id="GO:0030368">
    <property type="term" value="F:interleukin-17 receptor activity"/>
    <property type="evidence" value="ECO:0007669"/>
    <property type="project" value="InterPro"/>
</dbReference>
<dbReference type="InterPro" id="IPR039465">
    <property type="entry name" value="IL-17_rcpt-like"/>
</dbReference>
<dbReference type="PANTHER" id="PTHR15583">
    <property type="entry name" value="INTERLEUKIN-17 RECEPTOR"/>
    <property type="match status" value="1"/>
</dbReference>
<accession>A0A3P8ZYA9</accession>
<sequence length="385" mass="43241">MRIFILNMLFTFFTAQASPSISVTCDESYGIPHEWTEIPEVSPSPLHSLRVDVLNEEVEDLRILNISWAINIDINTQRTSGSSALPDHSPSPETALLSAEGMNLFLVYCCIFLEAVSGTSLLTNMLTSVTDKKTDVDASPALLIVRLGCLVGLVALVICALTLYKVYGIHTNHPFTDLTKEPMSVLIVYPAENLVFQRAVLAFAEFLQCHGGCKVTIDLWQLSRLAEQGLMRWLSEQVQFADRVIIISPQPKHYHIDPWEHAMPAASHDLFPLVLHMVASHARSPSELAKFWVVHLGKAPKKNGLPVELRSCRDFKLMQDLEKIVRHLHPVQDSKKLLLNLRSRLAYGERVTEKLRNAVQQLEAWRSSQVVESREPAPLVTILKT</sequence>
<dbReference type="OMA" id="ELSKFWV"/>
<protein>
    <recommendedName>
        <fullName evidence="11">SEFIR domain-containing protein</fullName>
    </recommendedName>
</protein>
<keyword evidence="4 10" id="KW-0732">Signal</keyword>
<keyword evidence="2" id="KW-1003">Cell membrane</keyword>
<dbReference type="STRING" id="8010.ENSELUP00000033880"/>
<comment type="subcellular location">
    <subcellularLocation>
        <location evidence="1">Cell membrane</location>
        <topology evidence="1">Single-pass type I membrane protein</topology>
    </subcellularLocation>
</comment>
<dbReference type="Ensembl" id="ENSELUT00000020137.3">
    <property type="protein sequence ID" value="ENSELUP00000033880.3"/>
    <property type="gene ID" value="ENSELUG00000012257.3"/>
</dbReference>
<evidence type="ECO:0000256" key="6">
    <source>
        <dbReference type="ARBA" id="ARBA00023136"/>
    </source>
</evidence>
<evidence type="ECO:0000313" key="13">
    <source>
        <dbReference type="Proteomes" id="UP000265140"/>
    </source>
</evidence>
<reference evidence="12" key="2">
    <citation type="submission" date="2020-02" db="EMBL/GenBank/DDBJ databases">
        <title>Esox lucius (northern pike) genome, fEsoLuc1, primary haplotype.</title>
        <authorList>
            <person name="Myers G."/>
            <person name="Karagic N."/>
            <person name="Meyer A."/>
            <person name="Pippel M."/>
            <person name="Reichard M."/>
            <person name="Winkler S."/>
            <person name="Tracey A."/>
            <person name="Sims Y."/>
            <person name="Howe K."/>
            <person name="Rhie A."/>
            <person name="Formenti G."/>
            <person name="Durbin R."/>
            <person name="Fedrigo O."/>
            <person name="Jarvis E.D."/>
        </authorList>
    </citation>
    <scope>NUCLEOTIDE SEQUENCE [LARGE SCALE GENOMIC DNA]</scope>
</reference>